<dbReference type="PANTHER" id="PTHR48476">
    <property type="entry name" value="SHORT-CHAIN DEHYDROGENASE TIC 32, CHLOROPLASTIC-LIKE"/>
    <property type="match status" value="1"/>
</dbReference>
<dbReference type="EMBL" id="CP093343">
    <property type="protein sequence ID" value="WOG85825.1"/>
    <property type="molecule type" value="Genomic_DNA"/>
</dbReference>
<dbReference type="PANTHER" id="PTHR48476:SF3">
    <property type="entry name" value="VERY-LONG-CHAIN 3-OXOACYL-COA REDUCTASE"/>
    <property type="match status" value="1"/>
</dbReference>
<dbReference type="Pfam" id="PF00106">
    <property type="entry name" value="adh_short"/>
    <property type="match status" value="1"/>
</dbReference>
<dbReference type="InterPro" id="IPR055280">
    <property type="entry name" value="TIC32"/>
</dbReference>
<reference evidence="1" key="2">
    <citation type="submission" date="2022-03" db="EMBL/GenBank/DDBJ databases">
        <title>Draft title - Genomic analysis of global carrot germplasm unveils the trajectory of domestication and the origin of high carotenoid orange carrot.</title>
        <authorList>
            <person name="Iorizzo M."/>
            <person name="Ellison S."/>
            <person name="Senalik D."/>
            <person name="Macko-Podgorni A."/>
            <person name="Grzebelus D."/>
            <person name="Bostan H."/>
            <person name="Rolling W."/>
            <person name="Curaba J."/>
            <person name="Simon P."/>
        </authorList>
    </citation>
    <scope>NUCLEOTIDE SEQUENCE</scope>
    <source>
        <tissue evidence="1">Leaf</tissue>
    </source>
</reference>
<accession>A0AAF0WD52</accession>
<evidence type="ECO:0000313" key="1">
    <source>
        <dbReference type="EMBL" id="WOG85825.1"/>
    </source>
</evidence>
<dbReference type="PRINTS" id="PR00081">
    <property type="entry name" value="GDHRDH"/>
</dbReference>
<dbReference type="InterPro" id="IPR002347">
    <property type="entry name" value="SDR_fam"/>
</dbReference>
<gene>
    <name evidence="1" type="ORF">DCAR_0105018</name>
</gene>
<keyword evidence="2" id="KW-1185">Reference proteome</keyword>
<evidence type="ECO:0000313" key="2">
    <source>
        <dbReference type="Proteomes" id="UP000077755"/>
    </source>
</evidence>
<reference evidence="1" key="1">
    <citation type="journal article" date="2016" name="Nat. Genet.">
        <title>A high-quality carrot genome assembly provides new insights into carotenoid accumulation and asterid genome evolution.</title>
        <authorList>
            <person name="Iorizzo M."/>
            <person name="Ellison S."/>
            <person name="Senalik D."/>
            <person name="Zeng P."/>
            <person name="Satapoomin P."/>
            <person name="Huang J."/>
            <person name="Bowman M."/>
            <person name="Iovene M."/>
            <person name="Sanseverino W."/>
            <person name="Cavagnaro P."/>
            <person name="Yildiz M."/>
            <person name="Macko-Podgorni A."/>
            <person name="Moranska E."/>
            <person name="Grzebelus E."/>
            <person name="Grzebelus D."/>
            <person name="Ashrafi H."/>
            <person name="Zheng Z."/>
            <person name="Cheng S."/>
            <person name="Spooner D."/>
            <person name="Van Deynze A."/>
            <person name="Simon P."/>
        </authorList>
    </citation>
    <scope>NUCLEOTIDE SEQUENCE</scope>
    <source>
        <tissue evidence="1">Leaf</tissue>
    </source>
</reference>
<dbReference type="CDD" id="cd05327">
    <property type="entry name" value="retinol-DH_like_SDR_c_like"/>
    <property type="match status" value="1"/>
</dbReference>
<proteinExistence type="predicted"/>
<dbReference type="Gene3D" id="3.40.50.720">
    <property type="entry name" value="NAD(P)-binding Rossmann-like Domain"/>
    <property type="match status" value="1"/>
</dbReference>
<organism evidence="1 2">
    <name type="scientific">Daucus carota subsp. sativus</name>
    <name type="common">Carrot</name>
    <dbReference type="NCBI Taxonomy" id="79200"/>
    <lineage>
        <taxon>Eukaryota</taxon>
        <taxon>Viridiplantae</taxon>
        <taxon>Streptophyta</taxon>
        <taxon>Embryophyta</taxon>
        <taxon>Tracheophyta</taxon>
        <taxon>Spermatophyta</taxon>
        <taxon>Magnoliopsida</taxon>
        <taxon>eudicotyledons</taxon>
        <taxon>Gunneridae</taxon>
        <taxon>Pentapetalae</taxon>
        <taxon>asterids</taxon>
        <taxon>campanulids</taxon>
        <taxon>Apiales</taxon>
        <taxon>Apiaceae</taxon>
        <taxon>Apioideae</taxon>
        <taxon>Scandiceae</taxon>
        <taxon>Daucinae</taxon>
        <taxon>Daucus</taxon>
        <taxon>Daucus sect. Daucus</taxon>
    </lineage>
</organism>
<dbReference type="SUPFAM" id="SSF51735">
    <property type="entry name" value="NAD(P)-binding Rossmann-fold domains"/>
    <property type="match status" value="1"/>
</dbReference>
<protein>
    <submittedName>
        <fullName evidence="1">Uncharacterized protein</fullName>
    </submittedName>
</protein>
<dbReference type="InterPro" id="IPR036291">
    <property type="entry name" value="NAD(P)-bd_dom_sf"/>
</dbReference>
<dbReference type="Proteomes" id="UP000077755">
    <property type="component" value="Chromosome 1"/>
</dbReference>
<sequence length="301" mass="32795">MWIFGLNGNFGFSARSTAEQVTKGVDGTGLVAIVTGATNGIGKETTRVLALRGVHVILGVRNVKAGEKVKEEMLQKHPGSEIDVMEIDLSSQASIRKFAAEFIATGLPLNILINNAGMMSPPFTLSKDNIEQQFAVNHLGPFLLTNLLLDTMKKTARDCGKEGRVVNVASELHRYGYKEGIIFDKINDKTSYKPVIAYGQSKLCNILHCVELTRRLKEEGANVTANSLHPGVIATNISQNSSLLACVLGCANIFMKNVPQVNGLSGEYFMDSNKAKASSMARDPELAKKLWEFSLTFTEKN</sequence>
<name>A0AAF0WD52_DAUCS</name>
<dbReference type="AlphaFoldDB" id="A0AAF0WD52"/>